<gene>
    <name evidence="1" type="ORF">PHMEG_00037690</name>
</gene>
<evidence type="ECO:0000313" key="2">
    <source>
        <dbReference type="Proteomes" id="UP000198211"/>
    </source>
</evidence>
<dbReference type="OrthoDB" id="8963689at2759"/>
<organism evidence="1 2">
    <name type="scientific">Phytophthora megakarya</name>
    <dbReference type="NCBI Taxonomy" id="4795"/>
    <lineage>
        <taxon>Eukaryota</taxon>
        <taxon>Sar</taxon>
        <taxon>Stramenopiles</taxon>
        <taxon>Oomycota</taxon>
        <taxon>Peronosporomycetes</taxon>
        <taxon>Peronosporales</taxon>
        <taxon>Peronosporaceae</taxon>
        <taxon>Phytophthora</taxon>
    </lineage>
</organism>
<dbReference type="Proteomes" id="UP000198211">
    <property type="component" value="Unassembled WGS sequence"/>
</dbReference>
<reference evidence="2" key="1">
    <citation type="submission" date="2017-03" db="EMBL/GenBank/DDBJ databases">
        <title>Phytopthora megakarya and P. palmivora, two closely related causual agents of cacao black pod achieved similar genome size and gene model numbers by different mechanisms.</title>
        <authorList>
            <person name="Ali S."/>
            <person name="Shao J."/>
            <person name="Larry D.J."/>
            <person name="Kronmiller B."/>
            <person name="Shen D."/>
            <person name="Strem M.D."/>
            <person name="Melnick R.L."/>
            <person name="Guiltinan M.J."/>
            <person name="Tyler B.M."/>
            <person name="Meinhardt L.W."/>
            <person name="Bailey B.A."/>
        </authorList>
    </citation>
    <scope>NUCLEOTIDE SEQUENCE [LARGE SCALE GENOMIC DNA]</scope>
    <source>
        <strain evidence="2">zdho120</strain>
    </source>
</reference>
<accession>A0A225UJ13</accession>
<proteinExistence type="predicted"/>
<evidence type="ECO:0008006" key="3">
    <source>
        <dbReference type="Google" id="ProtNLM"/>
    </source>
</evidence>
<dbReference type="EMBL" id="NBNE01016787">
    <property type="protein sequence ID" value="OWY93052.1"/>
    <property type="molecule type" value="Genomic_DNA"/>
</dbReference>
<sequence length="294" mass="32432">MTTAALRAAPRVKNPATEVRVATMIGVKAAPVAAAPTVTKMTDARDVKNADNEDTMIDRHTDYNVKDLDIPTYVPSPDASVSTWIERVDLMLKGAEETGRGNWTDRHLYFIIGSKLQDDAARWWVNLNRGLKESKQRWSYLKKALTRRYGEKLDSAVAEWRVNSRVLMAGESYADFGAGLRSAAGRNKVREKVLVAAFLRNLDRTTRSLLLQGPKPKTLEKAIKQATKYEDPYSNVAPGTATVGPPRATAASTSYMMPMMSTTGQTALIPGVGAIDVPDEIVQQQRLQQPVEVE</sequence>
<evidence type="ECO:0000313" key="1">
    <source>
        <dbReference type="EMBL" id="OWY93052.1"/>
    </source>
</evidence>
<name>A0A225UJ13_9STRA</name>
<protein>
    <recommendedName>
        <fullName evidence="3">Retrotransposon gag domain-containing protein</fullName>
    </recommendedName>
</protein>
<comment type="caution">
    <text evidence="1">The sequence shown here is derived from an EMBL/GenBank/DDBJ whole genome shotgun (WGS) entry which is preliminary data.</text>
</comment>
<keyword evidence="2" id="KW-1185">Reference proteome</keyword>
<dbReference type="AlphaFoldDB" id="A0A225UJ13"/>